<keyword evidence="3" id="KW-1185">Reference proteome</keyword>
<feature type="compositionally biased region" description="Low complexity" evidence="1">
    <location>
        <begin position="71"/>
        <end position="138"/>
    </location>
</feature>
<feature type="compositionally biased region" description="Basic and acidic residues" evidence="1">
    <location>
        <begin position="139"/>
        <end position="161"/>
    </location>
</feature>
<evidence type="ECO:0000256" key="1">
    <source>
        <dbReference type="SAM" id="MobiDB-lite"/>
    </source>
</evidence>
<dbReference type="AlphaFoldDB" id="A0A168MZI6"/>
<gene>
    <name evidence="2" type="primary">ABSGL_05134.1 scaffold 6524</name>
</gene>
<dbReference type="EMBL" id="LT552789">
    <property type="protein sequence ID" value="SAL99507.1"/>
    <property type="molecule type" value="Genomic_DNA"/>
</dbReference>
<organism evidence="2">
    <name type="scientific">Absidia glauca</name>
    <name type="common">Pin mould</name>
    <dbReference type="NCBI Taxonomy" id="4829"/>
    <lineage>
        <taxon>Eukaryota</taxon>
        <taxon>Fungi</taxon>
        <taxon>Fungi incertae sedis</taxon>
        <taxon>Mucoromycota</taxon>
        <taxon>Mucoromycotina</taxon>
        <taxon>Mucoromycetes</taxon>
        <taxon>Mucorales</taxon>
        <taxon>Cunninghamellaceae</taxon>
        <taxon>Absidia</taxon>
    </lineage>
</organism>
<evidence type="ECO:0000313" key="3">
    <source>
        <dbReference type="Proteomes" id="UP000078561"/>
    </source>
</evidence>
<proteinExistence type="predicted"/>
<name>A0A168MZI6_ABSGL</name>
<evidence type="ECO:0000313" key="2">
    <source>
        <dbReference type="EMBL" id="SAL99507.1"/>
    </source>
</evidence>
<feature type="region of interest" description="Disordered" evidence="1">
    <location>
        <begin position="31"/>
        <end position="161"/>
    </location>
</feature>
<dbReference type="InParanoid" id="A0A168MZI6"/>
<feature type="compositionally biased region" description="Basic residues" evidence="1">
    <location>
        <begin position="50"/>
        <end position="66"/>
    </location>
</feature>
<dbReference type="Proteomes" id="UP000078561">
    <property type="component" value="Unassembled WGS sequence"/>
</dbReference>
<accession>A0A168MZI6</accession>
<sequence length="236" mass="26305">MLHEKPDHGELGTWPTTSIHIPGALVVGQQAMIPPPANNDRRFRTITPRTIKRERRPTKKKTRAKRARMDNSSSNNNSNSNVIDGSSNSSHKNTNNNNISNDSSNSSGKNISNNNNSNDSSALLSSNSHSPPRLSSPSDHADQVPKEEDETWEIHIDDLPKEEEQYETWEISDHHVSAEWNQTQVNSDVSDCSSVIDLCPDPHNDADGFYDALDKLDLSPDYTTDTSEDYLSPLEN</sequence>
<protein>
    <submittedName>
        <fullName evidence="2">Uncharacterized protein</fullName>
    </submittedName>
</protein>
<reference evidence="2" key="1">
    <citation type="submission" date="2016-04" db="EMBL/GenBank/DDBJ databases">
        <authorList>
            <person name="Evans L.H."/>
            <person name="Alamgir A."/>
            <person name="Owens N."/>
            <person name="Weber N.D."/>
            <person name="Virtaneva K."/>
            <person name="Barbian K."/>
            <person name="Babar A."/>
            <person name="Rosenke K."/>
        </authorList>
    </citation>
    <scope>NUCLEOTIDE SEQUENCE [LARGE SCALE GENOMIC DNA]</scope>
    <source>
        <strain evidence="2">CBS 101.48</strain>
    </source>
</reference>